<dbReference type="AlphaFoldDB" id="A0A2T5C071"/>
<feature type="signal peptide" evidence="1">
    <location>
        <begin position="1"/>
        <end position="30"/>
    </location>
</feature>
<accession>A0A2T5C071</accession>
<comment type="caution">
    <text evidence="2">The sequence shown here is derived from an EMBL/GenBank/DDBJ whole genome shotgun (WGS) entry which is preliminary data.</text>
</comment>
<reference evidence="2 3" key="1">
    <citation type="submission" date="2018-04" db="EMBL/GenBank/DDBJ databases">
        <title>Genomic Encyclopedia of Archaeal and Bacterial Type Strains, Phase II (KMG-II): from individual species to whole genera.</title>
        <authorList>
            <person name="Goeker M."/>
        </authorList>
    </citation>
    <scope>NUCLEOTIDE SEQUENCE [LARGE SCALE GENOMIC DNA]</scope>
    <source>
        <strain evidence="2 3">DSM 28823</strain>
    </source>
</reference>
<proteinExistence type="predicted"/>
<sequence length="457" mass="51345">MQLITTKIKQHRTRLILSCCICFTLIGPLAAQDDPEMQARQFFSNQQYAEALPVFEDLVRLYPDDPEINYYYAASLIETQQFSERAAEALLKSGNFLKSQWYLAQYYHAQSDWEKALAAYQQFRDQASAKILKSVPLDEMIELCHQQMNPFAEAATATTSAPDSILGTEATVDTIPPADSLQQAKAGILIPEIAELPTREATPDYADSIINFPVNAQISYLKIDQFQTTEGRTAFLDACAMEARLDSLLQKSASLRSQYELADLQHKEQLAGAILTIEQESYRLNSAIAQQQQLANQAESNYWATADQAEILQFCSRHQQLKDSLAKAQQAPIVETITEEEAPVIIVAASDSLALDSLQSPQAAPLDQILYKIQIGAYRNTPPEWVQRLFKKLSVLRRIDQYTDDQGVTVYTVGELKTYQDAQQMLKQIKLEGVNNATIAAYKNNERIPVSEARKLE</sequence>
<protein>
    <submittedName>
        <fullName evidence="2">Tetratricopeptide repeat protein</fullName>
    </submittedName>
</protein>
<organism evidence="2 3">
    <name type="scientific">Mangrovibacterium marinum</name>
    <dbReference type="NCBI Taxonomy" id="1639118"/>
    <lineage>
        <taxon>Bacteria</taxon>
        <taxon>Pseudomonadati</taxon>
        <taxon>Bacteroidota</taxon>
        <taxon>Bacteroidia</taxon>
        <taxon>Marinilabiliales</taxon>
        <taxon>Prolixibacteraceae</taxon>
        <taxon>Mangrovibacterium</taxon>
    </lineage>
</organism>
<dbReference type="SUPFAM" id="SSF48452">
    <property type="entry name" value="TPR-like"/>
    <property type="match status" value="1"/>
</dbReference>
<dbReference type="OrthoDB" id="1119072at2"/>
<keyword evidence="1" id="KW-0732">Signal</keyword>
<gene>
    <name evidence="2" type="ORF">C8N47_11116</name>
</gene>
<dbReference type="Proteomes" id="UP000243525">
    <property type="component" value="Unassembled WGS sequence"/>
</dbReference>
<keyword evidence="3" id="KW-1185">Reference proteome</keyword>
<dbReference type="Gene3D" id="1.25.40.10">
    <property type="entry name" value="Tetratricopeptide repeat domain"/>
    <property type="match status" value="1"/>
</dbReference>
<dbReference type="EMBL" id="QAAD01000011">
    <property type="protein sequence ID" value="PTN07976.1"/>
    <property type="molecule type" value="Genomic_DNA"/>
</dbReference>
<dbReference type="RefSeq" id="WP_107822711.1">
    <property type="nucleotide sequence ID" value="NZ_QAAD01000011.1"/>
</dbReference>
<evidence type="ECO:0000256" key="1">
    <source>
        <dbReference type="SAM" id="SignalP"/>
    </source>
</evidence>
<feature type="chain" id="PRO_5015395669" evidence="1">
    <location>
        <begin position="31"/>
        <end position="457"/>
    </location>
</feature>
<evidence type="ECO:0000313" key="3">
    <source>
        <dbReference type="Proteomes" id="UP000243525"/>
    </source>
</evidence>
<evidence type="ECO:0000313" key="2">
    <source>
        <dbReference type="EMBL" id="PTN07976.1"/>
    </source>
</evidence>
<name>A0A2T5C071_9BACT</name>
<dbReference type="Pfam" id="PF14559">
    <property type="entry name" value="TPR_19"/>
    <property type="match status" value="1"/>
</dbReference>
<dbReference type="InterPro" id="IPR011990">
    <property type="entry name" value="TPR-like_helical_dom_sf"/>
</dbReference>